<dbReference type="ExpressionAtlas" id="Q9M6D7">
    <property type="expression patterns" value="baseline and differential"/>
</dbReference>
<dbReference type="PANTHER" id="PTHR11122">
    <property type="entry name" value="APOSPORY-ASSOCIATED PROTEIN C-RELATED"/>
    <property type="match status" value="1"/>
</dbReference>
<comment type="catalytic activity">
    <reaction evidence="1">
        <text>alpha-D-glucose 6-phosphate = beta-D-glucose 6-phosphate</text>
        <dbReference type="Rhea" id="RHEA:16249"/>
        <dbReference type="ChEBI" id="CHEBI:58225"/>
        <dbReference type="ChEBI" id="CHEBI:58247"/>
        <dbReference type="EC" id="5.1.3.15"/>
    </reaction>
</comment>
<dbReference type="GO" id="GO:0047938">
    <property type="term" value="F:glucose-6-phosphate 1-epimerase activity"/>
    <property type="evidence" value="ECO:0007669"/>
    <property type="project" value="UniProtKB-UniRule"/>
</dbReference>
<dbReference type="GO" id="GO:0005975">
    <property type="term" value="P:carbohydrate metabolic process"/>
    <property type="evidence" value="ECO:0007669"/>
    <property type="project" value="InterPro"/>
</dbReference>
<dbReference type="CDD" id="cd09020">
    <property type="entry name" value="D-hex-6-P-epi_like"/>
    <property type="match status" value="1"/>
</dbReference>
<evidence type="ECO:0000256" key="4">
    <source>
        <dbReference type="ARBA" id="ARBA00023235"/>
    </source>
</evidence>
<dbReference type="PIRSF" id="PIRSF016020">
    <property type="entry name" value="PHexose_mutarotase"/>
    <property type="match status" value="1"/>
</dbReference>
<dbReference type="PANTHER" id="PTHR11122:SF39">
    <property type="entry name" value="GLUCOSE-6-PHOSPHATE 1-EPIMERASE"/>
    <property type="match status" value="1"/>
</dbReference>
<keyword evidence="4 5" id="KW-0413">Isomerase</keyword>
<evidence type="ECO:0000256" key="2">
    <source>
        <dbReference type="ARBA" id="ARBA00005866"/>
    </source>
</evidence>
<name>Q9M6D7_CHLRE</name>
<reference evidence="7" key="1">
    <citation type="journal article" date="2000" name="Plant Physiol.">
        <title>Isolation of a putative apomixis related cDNA (Accession No. AF195243) in Chlamydomonas reinhardtii. (PGR00-015).</title>
        <authorList>
            <person name="Merchan F."/>
            <person name="Fernandez E."/>
        </authorList>
    </citation>
    <scope>NUCLEOTIDE SEQUENCE</scope>
</reference>
<organism evidence="7">
    <name type="scientific">Chlamydomonas reinhardtii</name>
    <name type="common">Chlamydomonas smithii</name>
    <dbReference type="NCBI Taxonomy" id="3055"/>
    <lineage>
        <taxon>Eukaryota</taxon>
        <taxon>Viridiplantae</taxon>
        <taxon>Chlorophyta</taxon>
        <taxon>core chlorophytes</taxon>
        <taxon>Chlorophyceae</taxon>
        <taxon>CS clade</taxon>
        <taxon>Chlamydomonadales</taxon>
        <taxon>Chlamydomonadaceae</taxon>
        <taxon>Chlamydomonas</taxon>
    </lineage>
</organism>
<dbReference type="InterPro" id="IPR025532">
    <property type="entry name" value="G6P_1-epimerase"/>
</dbReference>
<sequence length="338" mass="36682">MRGQARPSVSAARRSAVSAHRAVNVVASSVADLNKKHGIPGSVEFKEGKSGSPVVVLKHACGASAEMYLFGACVTSWKQPSGDEVLYVRPDAVFDKSKPISGGVPHCFPQFGPGAMQQHGFARNLDWAVSTTSADPNPDEKDPSVEVVLTESDYTLKMWPHKFKAVYTVSLHGEQLNLQLRVINTDDKPFDFTAALHTYIEVLEIAKAKVTGLKGLTYLCKAVDPKVPETKKEDRDAVTFTGYTDSVYLNSPAHVELEVGTGAAVALDSTGWEDTVVWNPHLTMKDCYQHFCCVENAKFGKAATVKPGESWTATVTMSVVDVSKLKHDLECTPEPAPM</sequence>
<proteinExistence type="evidence at transcript level"/>
<dbReference type="Pfam" id="PF01263">
    <property type="entry name" value="Aldose_epim"/>
    <property type="match status" value="1"/>
</dbReference>
<evidence type="ECO:0000256" key="6">
    <source>
        <dbReference type="PIRSR" id="PIRSR016020-1"/>
    </source>
</evidence>
<dbReference type="InterPro" id="IPR011013">
    <property type="entry name" value="Gal_mutarotase_sf_dom"/>
</dbReference>
<feature type="active site" evidence="6">
    <location>
        <position position="295"/>
    </location>
</feature>
<evidence type="ECO:0000313" key="7">
    <source>
        <dbReference type="EMBL" id="AAF34174.1"/>
    </source>
</evidence>
<dbReference type="EC" id="5.1.3.15" evidence="3 5"/>
<feature type="active site" evidence="6">
    <location>
        <position position="197"/>
    </location>
</feature>
<dbReference type="InterPro" id="IPR014718">
    <property type="entry name" value="GH-type_carb-bd"/>
</dbReference>
<dbReference type="GO" id="GO:0030246">
    <property type="term" value="F:carbohydrate binding"/>
    <property type="evidence" value="ECO:0007669"/>
    <property type="project" value="UniProtKB-UniRule"/>
</dbReference>
<evidence type="ECO:0000256" key="3">
    <source>
        <dbReference type="ARBA" id="ARBA00012083"/>
    </source>
</evidence>
<dbReference type="InterPro" id="IPR008183">
    <property type="entry name" value="Aldose_1/G6P_1-epimerase"/>
</dbReference>
<dbReference type="AlphaFoldDB" id="Q9M6D7"/>
<dbReference type="Gene3D" id="2.70.98.10">
    <property type="match status" value="1"/>
</dbReference>
<accession>Q9M6D7</accession>
<comment type="similarity">
    <text evidence="2 5">Belongs to the glucose-6-phosphate 1-epimerase family.</text>
</comment>
<dbReference type="SUPFAM" id="SSF74650">
    <property type="entry name" value="Galactose mutarotase-like"/>
    <property type="match status" value="1"/>
</dbReference>
<evidence type="ECO:0000256" key="5">
    <source>
        <dbReference type="PIRNR" id="PIRNR016020"/>
    </source>
</evidence>
<dbReference type="EMBL" id="AF195243">
    <property type="protein sequence ID" value="AAF34174.1"/>
    <property type="molecule type" value="mRNA"/>
</dbReference>
<evidence type="ECO:0000256" key="1">
    <source>
        <dbReference type="ARBA" id="ARBA00001096"/>
    </source>
</evidence>
<protein>
    <recommendedName>
        <fullName evidence="3 5">glucose-6-phosphate 1-epimerase</fullName>
        <ecNumber evidence="3 5">5.1.3.15</ecNumber>
    </recommendedName>
</protein>